<reference evidence="3" key="1">
    <citation type="submission" date="2008-10" db="EMBL/GenBank/DDBJ databases">
        <authorList>
            <person name="Molnar K."/>
        </authorList>
    </citation>
    <scope>NUCLEOTIDE SEQUENCE [LARGE SCALE GENOMIC DNA]</scope>
    <source>
        <strain evidence="3">NRRL 15998</strain>
    </source>
</reference>
<name>D6ACC3_STRFL</name>
<dbReference type="AlphaFoldDB" id="D6ACC3"/>
<evidence type="ECO:0000313" key="3">
    <source>
        <dbReference type="Proteomes" id="UP000003986"/>
    </source>
</evidence>
<evidence type="ECO:0000256" key="1">
    <source>
        <dbReference type="SAM" id="MobiDB-lite"/>
    </source>
</evidence>
<organism evidence="2 3">
    <name type="scientific">Streptomyces filamentosus NRRL 15998</name>
    <dbReference type="NCBI Taxonomy" id="457431"/>
    <lineage>
        <taxon>Bacteria</taxon>
        <taxon>Bacillati</taxon>
        <taxon>Actinomycetota</taxon>
        <taxon>Actinomycetes</taxon>
        <taxon>Kitasatosporales</taxon>
        <taxon>Streptomycetaceae</taxon>
        <taxon>Streptomyces</taxon>
    </lineage>
</organism>
<protein>
    <submittedName>
        <fullName evidence="2">Predicted protein</fullName>
    </submittedName>
</protein>
<gene>
    <name evidence="2" type="ORF">SSGG_01912</name>
</gene>
<reference evidence="3" key="2">
    <citation type="submission" date="2008-12" db="EMBL/GenBank/DDBJ databases">
        <title>Annotation of Streptomyces roseosporus strain NRRL 15998.</title>
        <authorList>
            <consortium name="The Broad Institute Genome Sequencing Platform"/>
            <consortium name="Broad Institute Microbial Sequencing Center"/>
            <person name="Fischbach M."/>
            <person name="Ward D."/>
            <person name="Young S."/>
            <person name="Kodira C.D."/>
            <person name="Zeng Q."/>
            <person name="Koehrsen M."/>
            <person name="Godfrey P."/>
            <person name="Alvarado L."/>
            <person name="Berlin A.M."/>
            <person name="Borenstein D."/>
            <person name="Chen Z."/>
            <person name="Engels R."/>
            <person name="Freedman E."/>
            <person name="Gellesch M."/>
            <person name="Goldberg J."/>
            <person name="Griggs A."/>
            <person name="Gujja S."/>
            <person name="Heiman D.I."/>
            <person name="Hepburn T.A."/>
            <person name="Howarth C."/>
            <person name="Jen D."/>
            <person name="Larson L."/>
            <person name="Lewis B."/>
            <person name="Mehta T."/>
            <person name="Park D."/>
            <person name="Pearson M."/>
            <person name="Roberts A."/>
            <person name="Saif S."/>
            <person name="Shea T.D."/>
            <person name="Shenoy N."/>
            <person name="Sisk P."/>
            <person name="Stolte C."/>
            <person name="Sykes S.N."/>
            <person name="Walk T."/>
            <person name="White J."/>
            <person name="Yandava C."/>
            <person name="Straight P."/>
            <person name="Clardy J."/>
            <person name="Hung D."/>
            <person name="Kolter R."/>
            <person name="Mekalanos J."/>
            <person name="Walker S."/>
            <person name="Walsh C.T."/>
            <person name="Wieland B.L.C."/>
            <person name="Ilzarbe M."/>
            <person name="Galagan J."/>
            <person name="Nusbaum C."/>
            <person name="Birren B."/>
        </authorList>
    </citation>
    <scope>NUCLEOTIDE SEQUENCE [LARGE SCALE GENOMIC DNA]</scope>
    <source>
        <strain evidence="3">NRRL 15998</strain>
    </source>
</reference>
<feature type="region of interest" description="Disordered" evidence="1">
    <location>
        <begin position="1"/>
        <end position="57"/>
    </location>
</feature>
<dbReference type="EMBL" id="DS999644">
    <property type="protein sequence ID" value="EFE74546.2"/>
    <property type="molecule type" value="Genomic_DNA"/>
</dbReference>
<evidence type="ECO:0000313" key="2">
    <source>
        <dbReference type="EMBL" id="EFE74546.2"/>
    </source>
</evidence>
<proteinExistence type="predicted"/>
<accession>D6ACC3</accession>
<dbReference type="Proteomes" id="UP000003986">
    <property type="component" value="Unassembled WGS sequence"/>
</dbReference>
<sequence length="57" mass="6307">MTGPSRLPHGWHAREPRAQAVTTGEAVIEDDAPDPEPLPNRAARRAAARALRKEKQR</sequence>